<dbReference type="Gramene" id="ONK79523">
    <property type="protein sequence ID" value="ONK79523"/>
    <property type="gene ID" value="A4U43_C01F7220"/>
</dbReference>
<dbReference type="PANTHER" id="PTHR33344:SF7">
    <property type="entry name" value="TRANSMEMBRANE PROTEIN"/>
    <property type="match status" value="1"/>
</dbReference>
<dbReference type="EMBL" id="CM007381">
    <property type="protein sequence ID" value="ONK79523.1"/>
    <property type="molecule type" value="Genomic_DNA"/>
</dbReference>
<evidence type="ECO:0000313" key="3">
    <source>
        <dbReference type="EMBL" id="ONK79523.1"/>
    </source>
</evidence>
<reference evidence="4" key="1">
    <citation type="journal article" date="2017" name="Nat. Commun.">
        <title>The asparagus genome sheds light on the origin and evolution of a young Y chromosome.</title>
        <authorList>
            <person name="Harkess A."/>
            <person name="Zhou J."/>
            <person name="Xu C."/>
            <person name="Bowers J.E."/>
            <person name="Van der Hulst R."/>
            <person name="Ayyampalayam S."/>
            <person name="Mercati F."/>
            <person name="Riccardi P."/>
            <person name="McKain M.R."/>
            <person name="Kakrana A."/>
            <person name="Tang H."/>
            <person name="Ray J."/>
            <person name="Groenendijk J."/>
            <person name="Arikit S."/>
            <person name="Mathioni S.M."/>
            <person name="Nakano M."/>
            <person name="Shan H."/>
            <person name="Telgmann-Rauber A."/>
            <person name="Kanno A."/>
            <person name="Yue Z."/>
            <person name="Chen H."/>
            <person name="Li W."/>
            <person name="Chen Y."/>
            <person name="Xu X."/>
            <person name="Zhang Y."/>
            <person name="Luo S."/>
            <person name="Chen H."/>
            <person name="Gao J."/>
            <person name="Mao Z."/>
            <person name="Pires J.C."/>
            <person name="Luo M."/>
            <person name="Kudrna D."/>
            <person name="Wing R.A."/>
            <person name="Meyers B.C."/>
            <person name="Yi K."/>
            <person name="Kong H."/>
            <person name="Lavrijsen P."/>
            <person name="Sunseri F."/>
            <person name="Falavigna A."/>
            <person name="Ye Y."/>
            <person name="Leebens-Mack J.H."/>
            <person name="Chen G."/>
        </authorList>
    </citation>
    <scope>NUCLEOTIDE SEQUENCE [LARGE SCALE GENOMIC DNA]</scope>
    <source>
        <strain evidence="4">cv. DH0086</strain>
    </source>
</reference>
<organism evidence="3 4">
    <name type="scientific">Asparagus officinalis</name>
    <name type="common">Garden asparagus</name>
    <dbReference type="NCBI Taxonomy" id="4686"/>
    <lineage>
        <taxon>Eukaryota</taxon>
        <taxon>Viridiplantae</taxon>
        <taxon>Streptophyta</taxon>
        <taxon>Embryophyta</taxon>
        <taxon>Tracheophyta</taxon>
        <taxon>Spermatophyta</taxon>
        <taxon>Magnoliopsida</taxon>
        <taxon>Liliopsida</taxon>
        <taxon>Asparagales</taxon>
        <taxon>Asparagaceae</taxon>
        <taxon>Asparagoideae</taxon>
        <taxon>Asparagus</taxon>
    </lineage>
</organism>
<dbReference type="PANTHER" id="PTHR33344">
    <property type="entry name" value="OS02G0761600 PROTEIN"/>
    <property type="match status" value="1"/>
</dbReference>
<dbReference type="OMA" id="AYTRNKF"/>
<sequence length="139" mass="16240">MEVPQSWKSKLSYKNATILVCFLNLVAALILLHGFFSGSDRRSAQFSQSDPSQIKYLLESEEMRRAMEPSELIKRIKEIEREAYNEPEPEIKQVPKQKAAVDLSKRLKDSRAMNDANSQRALEEWRKRKMERARQREVG</sequence>
<dbReference type="AlphaFoldDB" id="A0A5P1FP74"/>
<proteinExistence type="predicted"/>
<feature type="compositionally biased region" description="Basic and acidic residues" evidence="1">
    <location>
        <begin position="103"/>
        <end position="112"/>
    </location>
</feature>
<dbReference type="Proteomes" id="UP000243459">
    <property type="component" value="Chromosome 1"/>
</dbReference>
<evidence type="ECO:0000313" key="4">
    <source>
        <dbReference type="Proteomes" id="UP000243459"/>
    </source>
</evidence>
<protein>
    <submittedName>
        <fullName evidence="3">Uncharacterized protein</fullName>
    </submittedName>
</protein>
<dbReference type="OrthoDB" id="994207at2759"/>
<feature type="transmembrane region" description="Helical" evidence="2">
    <location>
        <begin position="16"/>
        <end position="36"/>
    </location>
</feature>
<keyword evidence="2" id="KW-0472">Membrane</keyword>
<accession>A0A5P1FP74</accession>
<feature type="region of interest" description="Disordered" evidence="1">
    <location>
        <begin position="88"/>
        <end position="139"/>
    </location>
</feature>
<keyword evidence="2" id="KW-1133">Transmembrane helix</keyword>
<gene>
    <name evidence="3" type="ORF">A4U43_C01F7220</name>
</gene>
<keyword evidence="4" id="KW-1185">Reference proteome</keyword>
<evidence type="ECO:0000256" key="2">
    <source>
        <dbReference type="SAM" id="Phobius"/>
    </source>
</evidence>
<feature type="compositionally biased region" description="Basic and acidic residues" evidence="1">
    <location>
        <begin position="121"/>
        <end position="139"/>
    </location>
</feature>
<name>A0A5P1FP74_ASPOF</name>
<evidence type="ECO:0000256" key="1">
    <source>
        <dbReference type="SAM" id="MobiDB-lite"/>
    </source>
</evidence>
<keyword evidence="2" id="KW-0812">Transmembrane</keyword>